<dbReference type="EMBL" id="CP076724">
    <property type="protein sequence ID" value="QWV97201.1"/>
    <property type="molecule type" value="Genomic_DNA"/>
</dbReference>
<proteinExistence type="predicted"/>
<name>A0ABX8JJ60_9BACT</name>
<keyword evidence="2" id="KW-1185">Reference proteome</keyword>
<evidence type="ECO:0000313" key="2">
    <source>
        <dbReference type="Proteomes" id="UP000683493"/>
    </source>
</evidence>
<evidence type="ECO:0000313" key="1">
    <source>
        <dbReference type="EMBL" id="QWV97201.1"/>
    </source>
</evidence>
<dbReference type="Proteomes" id="UP000683493">
    <property type="component" value="Chromosome"/>
</dbReference>
<accession>A0ABX8JJ60</accession>
<gene>
    <name evidence="1" type="ORF">KP005_17950</name>
</gene>
<protein>
    <submittedName>
        <fullName evidence="1">Uncharacterized protein</fullName>
    </submittedName>
</protein>
<sequence length="132" mass="15167">MRDRNFPIIEIPSGSARLLNGNLKTQEQQVVIVTDDGQTEQCRFVPKQQTVLSELDDRREYKIGGVVFNADDSLNYIQNTLWTEDGDAFLIRNAENEYGIFFRDSISKLFSGIDKVWCSNCESYHQPPKCLI</sequence>
<reference evidence="1 2" key="1">
    <citation type="submission" date="2021-06" db="EMBL/GenBank/DDBJ databases">
        <title>Gemonas diversity in paddy soil.</title>
        <authorList>
            <person name="Liu G."/>
        </authorList>
    </citation>
    <scope>NUCLEOTIDE SEQUENCE [LARGE SCALE GENOMIC DNA]</scope>
    <source>
        <strain evidence="1 2">RG29</strain>
    </source>
</reference>
<organism evidence="1 2">
    <name type="scientific">Geomonas diazotrophica</name>
    <dbReference type="NCBI Taxonomy" id="2843197"/>
    <lineage>
        <taxon>Bacteria</taxon>
        <taxon>Pseudomonadati</taxon>
        <taxon>Thermodesulfobacteriota</taxon>
        <taxon>Desulfuromonadia</taxon>
        <taxon>Geobacterales</taxon>
        <taxon>Geobacteraceae</taxon>
        <taxon>Geomonas</taxon>
    </lineage>
</organism>